<dbReference type="InterPro" id="IPR000432">
    <property type="entry name" value="DNA_mismatch_repair_MutS_C"/>
</dbReference>
<keyword evidence="5 6" id="KW-0238">DNA-binding</keyword>
<dbReference type="InterPro" id="IPR036678">
    <property type="entry name" value="MutS_con_dom_sf"/>
</dbReference>
<sequence>MQINLKAKEFSTLDEDSSSDDDQEFVKRILGQTSKNENKSDINTNPIQSNAQIGQKQQSNLKQNVANSYENQFKGLNGLYQNNSPQQKLQPQAKTSSNNLSGINKSLLNKSKKSTLNQSDDEAEQMNIEEDQNSVQTNQNDFLNQFQMQSKQTTFKNSTSRQSKQYSGDNQKGSLSIPNKEEEQLNQIPKFAQQRYRKDSRQIPFGNPQYDPTTLYIPPQEFSKLTSAMKQYWQIKAKHFDKIILFKMGKFYELFYEDAIIATRLLDITFTNKELHCGFPEKALEKFASKLVQFGYKVVVVEQTSKKTTTGIVDRDITQIITKGTINFTFEEQNHDPKYLLVIRQKTNQEFGIIVYESFTSKIQVGLLQDDKTQTRLKSFLCVTKPQEIVYDPGNITSDILKILKSQYFQSVMSPMRDNKDQWSTQLATFYIEKQFGSEVQKYPQELRDIRTNDEIRGQVINLKYAALAGFFSYMDSTLQLESILNSSEYVECDFDNKQFSQRMILDSQALQHLEIFENSQTALTTTFQQVDQKKGTLLNYLDYTKTPYGKRMLKKWVCSPLIDISAINDRYDAIEDIQNNLAMKDKFQYGIARYADIERLCSSIYRYSVKQKHAEKAVMYENISSARLKEFKNLINSMKEIEKLIEETFMVNQENFKSQRLKRLCTYRLKGDPKLSGDLPKVSSFIKVLEDIIVLDSKEKIAGKYIEQPVPKDGFCQEYDSIRLQIKAYQDELDQYLEQLKVKFKTNDISYAFLNNRQYDIQVNKTLFDKIQKPADFSLQSHSGSFQRFTSRFTSEKVAFIEELEEQLKEILSNFCVTVFREFYKKKHVWDKFVSIVAELDCLISISHACFTMADGVMCRPVIKFAKNQKETFFYLKQGRNPNLIQLDLKQVPNDIILGNIAGMNAQPNIMILTGPNMGGKSTTLRLFCLSAILAQIGCYVPAEQCEFSLVDRIFTRIGAGDKLIEGKSTFYIEMEEVKNSIMYGTYNSIAIFDELGRGTSTFDGVAIAFGILKYFIEKIQSRCIFATHFFLLINELRFYKEISFYHMEYYYDNKSKKLIFKYKLKQGNAESSFGIDLAKIVGIEQSVLNLAQKKQLEFENSLEYAEVEKQQTIKQFNGLISKLFTYEKDRIQ</sequence>
<keyword evidence="3 6" id="KW-0227">DNA damage</keyword>
<dbReference type="Pfam" id="PF01624">
    <property type="entry name" value="MutS_I"/>
    <property type="match status" value="1"/>
</dbReference>
<dbReference type="Gene3D" id="3.40.1170.10">
    <property type="entry name" value="DNA repair protein MutS, domain I"/>
    <property type="match status" value="1"/>
</dbReference>
<dbReference type="InterPro" id="IPR036187">
    <property type="entry name" value="DNA_mismatch_repair_MutS_sf"/>
</dbReference>
<reference evidence="9" key="1">
    <citation type="submission" date="2006-09" db="EMBL/GenBank/DDBJ databases">
        <title>Localization of the PMS2 mismatch repair protein of Tetrahymena thermophila to the germline micronucleus.</title>
        <authorList>
            <person name="Cupples C.G."/>
            <person name="Bell D.C."/>
        </authorList>
    </citation>
    <scope>NUCLEOTIDE SEQUENCE</scope>
</reference>
<keyword evidence="6" id="KW-0234">DNA repair</keyword>
<dbReference type="Gene3D" id="3.40.50.300">
    <property type="entry name" value="P-loop containing nucleotide triphosphate hydrolases"/>
    <property type="match status" value="1"/>
</dbReference>
<dbReference type="Gene3D" id="3.30.420.110">
    <property type="entry name" value="MutS, connector domain"/>
    <property type="match status" value="1"/>
</dbReference>
<dbReference type="SUPFAM" id="SSF48334">
    <property type="entry name" value="DNA repair protein MutS, domain III"/>
    <property type="match status" value="1"/>
</dbReference>
<evidence type="ECO:0000313" key="9">
    <source>
        <dbReference type="EMBL" id="ABK35676.1"/>
    </source>
</evidence>
<keyword evidence="2 6" id="KW-0547">Nucleotide-binding</keyword>
<evidence type="ECO:0000256" key="4">
    <source>
        <dbReference type="ARBA" id="ARBA00022840"/>
    </source>
</evidence>
<evidence type="ECO:0000256" key="6">
    <source>
        <dbReference type="PIRNR" id="PIRNR037677"/>
    </source>
</evidence>
<dbReference type="SUPFAM" id="SSF52540">
    <property type="entry name" value="P-loop containing nucleoside triphosphate hydrolases"/>
    <property type="match status" value="1"/>
</dbReference>
<dbReference type="SMART" id="SM00533">
    <property type="entry name" value="MUTSd"/>
    <property type="match status" value="1"/>
</dbReference>
<accession>A0MNQ5</accession>
<dbReference type="GO" id="GO:0006298">
    <property type="term" value="P:mismatch repair"/>
    <property type="evidence" value="ECO:0007669"/>
    <property type="project" value="InterPro"/>
</dbReference>
<feature type="compositionally biased region" description="Acidic residues" evidence="7">
    <location>
        <begin position="12"/>
        <end position="23"/>
    </location>
</feature>
<dbReference type="InterPro" id="IPR007696">
    <property type="entry name" value="DNA_mismatch_repair_MutS_core"/>
</dbReference>
<dbReference type="PIRSF" id="PIRSF037677">
    <property type="entry name" value="DNA_mis_repair_Msh6"/>
    <property type="match status" value="1"/>
</dbReference>
<feature type="compositionally biased region" description="Low complexity" evidence="7">
    <location>
        <begin position="96"/>
        <end position="118"/>
    </location>
</feature>
<dbReference type="Pfam" id="PF00488">
    <property type="entry name" value="MutS_V"/>
    <property type="match status" value="1"/>
</dbReference>
<dbReference type="InterPro" id="IPR017261">
    <property type="entry name" value="DNA_mismatch_repair_MutS/MSH"/>
</dbReference>
<evidence type="ECO:0000256" key="2">
    <source>
        <dbReference type="ARBA" id="ARBA00022741"/>
    </source>
</evidence>
<evidence type="ECO:0000256" key="1">
    <source>
        <dbReference type="ARBA" id="ARBA00006271"/>
    </source>
</evidence>
<comment type="similarity">
    <text evidence="1 6">Belongs to the DNA mismatch repair MutS family.</text>
</comment>
<proteinExistence type="evidence at transcript level"/>
<feature type="compositionally biased region" description="Basic and acidic residues" evidence="7">
    <location>
        <begin position="1"/>
        <end position="11"/>
    </location>
</feature>
<dbReference type="InterPro" id="IPR045076">
    <property type="entry name" value="MutS"/>
</dbReference>
<dbReference type="SMART" id="SM00534">
    <property type="entry name" value="MUTSac"/>
    <property type="match status" value="1"/>
</dbReference>
<dbReference type="GO" id="GO:0140664">
    <property type="term" value="F:ATP-dependent DNA damage sensor activity"/>
    <property type="evidence" value="ECO:0007669"/>
    <property type="project" value="InterPro"/>
</dbReference>
<dbReference type="PANTHER" id="PTHR11361:SF148">
    <property type="entry name" value="DNA MISMATCH REPAIR PROTEIN MSH6"/>
    <property type="match status" value="1"/>
</dbReference>
<dbReference type="AlphaFoldDB" id="A0MNQ5"/>
<dbReference type="GO" id="GO:0030983">
    <property type="term" value="F:mismatched DNA binding"/>
    <property type="evidence" value="ECO:0007669"/>
    <property type="project" value="UniProtKB-UniRule"/>
</dbReference>
<feature type="region of interest" description="Disordered" evidence="7">
    <location>
        <begin position="76"/>
        <end position="126"/>
    </location>
</feature>
<evidence type="ECO:0000256" key="5">
    <source>
        <dbReference type="ARBA" id="ARBA00023125"/>
    </source>
</evidence>
<dbReference type="PROSITE" id="PS00486">
    <property type="entry name" value="DNA_MISMATCH_REPAIR_2"/>
    <property type="match status" value="1"/>
</dbReference>
<feature type="compositionally biased region" description="Polar residues" evidence="7">
    <location>
        <begin position="79"/>
        <end position="95"/>
    </location>
</feature>
<evidence type="ECO:0000256" key="7">
    <source>
        <dbReference type="SAM" id="MobiDB-lite"/>
    </source>
</evidence>
<dbReference type="EMBL" id="EF015607">
    <property type="protein sequence ID" value="ABK35676.1"/>
    <property type="molecule type" value="mRNA"/>
</dbReference>
<protein>
    <recommendedName>
        <fullName evidence="6">DNA mismatch repair protein</fullName>
    </recommendedName>
</protein>
<feature type="region of interest" description="Disordered" evidence="7">
    <location>
        <begin position="1"/>
        <end position="47"/>
    </location>
</feature>
<feature type="region of interest" description="Disordered" evidence="7">
    <location>
        <begin position="151"/>
        <end position="186"/>
    </location>
</feature>
<dbReference type="InterPro" id="IPR027417">
    <property type="entry name" value="P-loop_NTPase"/>
</dbReference>
<dbReference type="SUPFAM" id="SSF55271">
    <property type="entry name" value="DNA repair protein MutS, domain I"/>
    <property type="match status" value="1"/>
</dbReference>
<evidence type="ECO:0000259" key="8">
    <source>
        <dbReference type="PROSITE" id="PS00486"/>
    </source>
</evidence>
<keyword evidence="4 6" id="KW-0067">ATP-binding</keyword>
<gene>
    <name evidence="9" type="primary">MSH6_2</name>
</gene>
<dbReference type="GO" id="GO:0032301">
    <property type="term" value="C:MutSalpha complex"/>
    <property type="evidence" value="ECO:0007669"/>
    <property type="project" value="TreeGrafter"/>
</dbReference>
<dbReference type="InterPro" id="IPR016151">
    <property type="entry name" value="DNA_mismatch_repair_MutS_N"/>
</dbReference>
<organism evidence="9">
    <name type="scientific">Tetrahymena thermophila</name>
    <dbReference type="NCBI Taxonomy" id="5911"/>
    <lineage>
        <taxon>Eukaryota</taxon>
        <taxon>Sar</taxon>
        <taxon>Alveolata</taxon>
        <taxon>Ciliophora</taxon>
        <taxon>Intramacronucleata</taxon>
        <taxon>Oligohymenophorea</taxon>
        <taxon>Hymenostomatida</taxon>
        <taxon>Tetrahymenina</taxon>
        <taxon>Tetrahymenidae</taxon>
        <taxon>Tetrahymena</taxon>
    </lineage>
</organism>
<dbReference type="InterPro" id="IPR007695">
    <property type="entry name" value="DNA_mismatch_repair_MutS-lik_N"/>
</dbReference>
<feature type="domain" description="DNA mismatch repair proteins mutS family" evidence="8">
    <location>
        <begin position="990"/>
        <end position="1006"/>
    </location>
</feature>
<comment type="function">
    <text evidence="6">Component of the post-replicative DNA mismatch repair system (MMR).</text>
</comment>
<feature type="compositionally biased region" description="Polar residues" evidence="7">
    <location>
        <begin position="31"/>
        <end position="47"/>
    </location>
</feature>
<dbReference type="PANTHER" id="PTHR11361">
    <property type="entry name" value="DNA MISMATCH REPAIR PROTEIN MUTS FAMILY MEMBER"/>
    <property type="match status" value="1"/>
</dbReference>
<name>A0MNQ5_TETTH</name>
<dbReference type="Gene3D" id="1.10.1420.10">
    <property type="match status" value="2"/>
</dbReference>
<dbReference type="GO" id="GO:0005524">
    <property type="term" value="F:ATP binding"/>
    <property type="evidence" value="ECO:0007669"/>
    <property type="project" value="UniProtKB-UniRule"/>
</dbReference>
<evidence type="ECO:0000256" key="3">
    <source>
        <dbReference type="ARBA" id="ARBA00022763"/>
    </source>
</evidence>
<dbReference type="Pfam" id="PF05192">
    <property type="entry name" value="MutS_III"/>
    <property type="match status" value="1"/>
</dbReference>
<feature type="compositionally biased region" description="Polar residues" evidence="7">
    <location>
        <begin position="151"/>
        <end position="177"/>
    </location>
</feature>